<dbReference type="Proteomes" id="UP000243975">
    <property type="component" value="Unassembled WGS sequence"/>
</dbReference>
<dbReference type="InterPro" id="IPR007527">
    <property type="entry name" value="Znf_SWIM"/>
</dbReference>
<dbReference type="Gramene" id="KVI00226">
    <property type="protein sequence ID" value="KVI00226"/>
    <property type="gene ID" value="Ccrd_021525"/>
</dbReference>
<organism evidence="8 9">
    <name type="scientific">Cynara cardunculus var. scolymus</name>
    <name type="common">Globe artichoke</name>
    <name type="synonym">Cynara scolymus</name>
    <dbReference type="NCBI Taxonomy" id="59895"/>
    <lineage>
        <taxon>Eukaryota</taxon>
        <taxon>Viridiplantae</taxon>
        <taxon>Streptophyta</taxon>
        <taxon>Embryophyta</taxon>
        <taxon>Tracheophyta</taxon>
        <taxon>Spermatophyta</taxon>
        <taxon>Magnoliopsida</taxon>
        <taxon>eudicotyledons</taxon>
        <taxon>Gunneridae</taxon>
        <taxon>Pentapetalae</taxon>
        <taxon>asterids</taxon>
        <taxon>campanulids</taxon>
        <taxon>Asterales</taxon>
        <taxon>Asteraceae</taxon>
        <taxon>Carduoideae</taxon>
        <taxon>Cardueae</taxon>
        <taxon>Carduinae</taxon>
        <taxon>Cynara</taxon>
    </lineage>
</organism>
<evidence type="ECO:0000256" key="4">
    <source>
        <dbReference type="ARBA" id="ARBA00022833"/>
    </source>
</evidence>
<name>A0A118K0A5_CYNCS</name>
<evidence type="ECO:0000256" key="6">
    <source>
        <dbReference type="RuleBase" id="RU367018"/>
    </source>
</evidence>
<gene>
    <name evidence="8" type="ORF">Ccrd_021525</name>
</gene>
<comment type="subcellular location">
    <subcellularLocation>
        <location evidence="6">Nucleus</location>
    </subcellularLocation>
</comment>
<dbReference type="AlphaFoldDB" id="A0A118K0A5"/>
<evidence type="ECO:0000313" key="8">
    <source>
        <dbReference type="EMBL" id="KVI00226.1"/>
    </source>
</evidence>
<evidence type="ECO:0000256" key="1">
    <source>
        <dbReference type="ARBA" id="ARBA00005889"/>
    </source>
</evidence>
<dbReference type="GO" id="GO:0005634">
    <property type="term" value="C:nucleus"/>
    <property type="evidence" value="ECO:0007669"/>
    <property type="project" value="UniProtKB-SubCell"/>
</dbReference>
<keyword evidence="3 5" id="KW-0863">Zinc-finger</keyword>
<comment type="function">
    <text evidence="6">Putative transcription activator involved in regulating light control of development.</text>
</comment>
<dbReference type="Pfam" id="PF04434">
    <property type="entry name" value="SWIM"/>
    <property type="match status" value="1"/>
</dbReference>
<dbReference type="InterPro" id="IPR004330">
    <property type="entry name" value="FAR1_DNA_bnd_dom"/>
</dbReference>
<protein>
    <recommendedName>
        <fullName evidence="6">Protein FAR1-RELATED SEQUENCE</fullName>
    </recommendedName>
</protein>
<comment type="similarity">
    <text evidence="1 6">Belongs to the FHY3/FAR1 family.</text>
</comment>
<dbReference type="InterPro" id="IPR006564">
    <property type="entry name" value="Znf_PMZ"/>
</dbReference>
<dbReference type="InterPro" id="IPR031052">
    <property type="entry name" value="FHY3/FAR1"/>
</dbReference>
<keyword evidence="4 6" id="KW-0862">Zinc</keyword>
<keyword evidence="2 6" id="KW-0479">Metal-binding</keyword>
<evidence type="ECO:0000256" key="3">
    <source>
        <dbReference type="ARBA" id="ARBA00022771"/>
    </source>
</evidence>
<keyword evidence="9" id="KW-1185">Reference proteome</keyword>
<feature type="domain" description="SWIM-type" evidence="7">
    <location>
        <begin position="198"/>
        <end position="234"/>
    </location>
</feature>
<evidence type="ECO:0000256" key="5">
    <source>
        <dbReference type="PROSITE-ProRule" id="PRU00325"/>
    </source>
</evidence>
<dbReference type="OMA" id="HAICGSE"/>
<evidence type="ECO:0000259" key="7">
    <source>
        <dbReference type="PROSITE" id="PS50966"/>
    </source>
</evidence>
<dbReference type="Pfam" id="PF03101">
    <property type="entry name" value="FAR1"/>
    <property type="match status" value="1"/>
</dbReference>
<evidence type="ECO:0000313" key="9">
    <source>
        <dbReference type="Proteomes" id="UP000243975"/>
    </source>
</evidence>
<accession>A0A118K0A5</accession>
<evidence type="ECO:0000256" key="2">
    <source>
        <dbReference type="ARBA" id="ARBA00022723"/>
    </source>
</evidence>
<comment type="caution">
    <text evidence="8">The sequence shown here is derived from an EMBL/GenBank/DDBJ whole genome shotgun (WGS) entry which is preliminary data.</text>
</comment>
<dbReference type="GO" id="GO:0006355">
    <property type="term" value="P:regulation of DNA-templated transcription"/>
    <property type="evidence" value="ECO:0007669"/>
    <property type="project" value="UniProtKB-UniRule"/>
</dbReference>
<dbReference type="EMBL" id="LEKV01003396">
    <property type="protein sequence ID" value="KVI00226.1"/>
    <property type="molecule type" value="Genomic_DNA"/>
</dbReference>
<dbReference type="PROSITE" id="PS50966">
    <property type="entry name" value="ZF_SWIM"/>
    <property type="match status" value="1"/>
</dbReference>
<dbReference type="PANTHER" id="PTHR31669">
    <property type="entry name" value="PROTEIN FAR1-RELATED SEQUENCE 10-RELATED"/>
    <property type="match status" value="1"/>
</dbReference>
<dbReference type="GO" id="GO:0008270">
    <property type="term" value="F:zinc ion binding"/>
    <property type="evidence" value="ECO:0007669"/>
    <property type="project" value="UniProtKB-UniRule"/>
</dbReference>
<dbReference type="STRING" id="59895.A0A118K0A5"/>
<keyword evidence="6" id="KW-0539">Nucleus</keyword>
<dbReference type="SMART" id="SM00575">
    <property type="entry name" value="ZnF_PMZ"/>
    <property type="match status" value="1"/>
</dbReference>
<proteinExistence type="inferred from homology"/>
<dbReference type="PANTHER" id="PTHR31669:SF42">
    <property type="entry name" value="PROTEIN FAR1-RELATED SEQUENCE 4"/>
    <property type="match status" value="1"/>
</dbReference>
<reference evidence="8 9" key="1">
    <citation type="journal article" date="2016" name="Sci. Rep.">
        <title>The genome sequence of the outbreeding globe artichoke constructed de novo incorporating a phase-aware low-pass sequencing strategy of F1 progeny.</title>
        <authorList>
            <person name="Scaglione D."/>
            <person name="Reyes-Chin-Wo S."/>
            <person name="Acquadro A."/>
            <person name="Froenicke L."/>
            <person name="Portis E."/>
            <person name="Beitel C."/>
            <person name="Tirone M."/>
            <person name="Mauro R."/>
            <person name="Lo Monaco A."/>
            <person name="Mauromicale G."/>
            <person name="Faccioli P."/>
            <person name="Cattivelli L."/>
            <person name="Rieseberg L."/>
            <person name="Michelmore R."/>
            <person name="Lanteri S."/>
        </authorList>
    </citation>
    <scope>NUCLEOTIDE SEQUENCE [LARGE SCALE GENOMIC DNA]</scope>
    <source>
        <strain evidence="8">2C</strain>
    </source>
</reference>
<sequence length="446" mass="50892">MRDHRDTNSCITKSDRPNFSCIRYGNKQQSDDAINPRPSPKIGCKASMHVKRKPNGKWYIHSFIKEHNHELLPSQSHFFRSHRNSDPLKNDAKSPTSFFDKYIHAETSLRDFVEQYKVIMEDRYEEQAKADFDAWHEAPELKSPSPFEKQLSIVYTHEIFKKFQVEVLGAAACHLKIEKEDGNSITYIVKDFESSQDYMVEWNGTQLDICCSCRSFEFKGYLCRHAVVVLQMSGVFTIPFKYVLQRWTNAAASRYPISEKLENVQTKTRRFNDLCRRAIILGEEGSISQESYKIALSAIKDALLQCSNANNSAENELRPSTSTSLGIYGTEEEDQGVATVSKEPVPNLNVNKLNKGVKRTESGKEKSKYDNTAIVKEKVPAQPEVVNIGIDASFHQMELPNTRLLQFHNMMPPHLHGVVPTMFQNVASTQFHNVASAQLQNSRLPH</sequence>